<evidence type="ECO:0000256" key="4">
    <source>
        <dbReference type="ARBA" id="ARBA00023004"/>
    </source>
</evidence>
<evidence type="ECO:0000256" key="2">
    <source>
        <dbReference type="ARBA" id="ARBA00022723"/>
    </source>
</evidence>
<dbReference type="AlphaFoldDB" id="A0A0D2HRL2"/>
<reference evidence="6 7" key="1">
    <citation type="submission" date="2013-11" db="EMBL/GenBank/DDBJ databases">
        <title>Metagenomic analysis of a methanogenic consortium involved in long chain n-alkane degradation.</title>
        <authorList>
            <person name="Davidova I.A."/>
            <person name="Callaghan A.V."/>
            <person name="Wawrik B."/>
            <person name="Pruitt S."/>
            <person name="Marks C."/>
            <person name="Duncan K.E."/>
            <person name="Suflita J.M."/>
        </authorList>
    </citation>
    <scope>NUCLEOTIDE SEQUENCE [LARGE SCALE GENOMIC DNA]</scope>
    <source>
        <strain evidence="6 7">SPR</strain>
    </source>
</reference>
<name>A0A0D2HRL2_9BACT</name>
<keyword evidence="7" id="KW-1185">Reference proteome</keyword>
<proteinExistence type="predicted"/>
<dbReference type="GO" id="GO:0016491">
    <property type="term" value="F:oxidoreductase activity"/>
    <property type="evidence" value="ECO:0007669"/>
    <property type="project" value="UniProtKB-KW"/>
</dbReference>
<dbReference type="PANTHER" id="PTHR43498:SF1">
    <property type="entry name" value="COB--COM HETERODISULFIDE REDUCTASE IRON-SULFUR SUBUNIT A"/>
    <property type="match status" value="1"/>
</dbReference>
<gene>
    <name evidence="6" type="ORF">X474_15150</name>
</gene>
<dbReference type="Proteomes" id="UP000032233">
    <property type="component" value="Unassembled WGS sequence"/>
</dbReference>
<accession>A0A0D2HRL2</accession>
<dbReference type="PANTHER" id="PTHR43498">
    <property type="entry name" value="FERREDOXIN:COB-COM HETERODISULFIDE REDUCTASE SUBUNIT A"/>
    <property type="match status" value="1"/>
</dbReference>
<keyword evidence="2" id="KW-0479">Metal-binding</keyword>
<dbReference type="EMBL" id="AZAC01000017">
    <property type="protein sequence ID" value="KIX13223.1"/>
    <property type="molecule type" value="Genomic_DNA"/>
</dbReference>
<comment type="caution">
    <text evidence="6">The sequence shown here is derived from an EMBL/GenBank/DDBJ whole genome shotgun (WGS) entry which is preliminary data.</text>
</comment>
<keyword evidence="1" id="KW-0004">4Fe-4S</keyword>
<dbReference type="Gene3D" id="3.40.50.720">
    <property type="entry name" value="NAD(P)-binding Rossmann-like Domain"/>
    <property type="match status" value="1"/>
</dbReference>
<dbReference type="InParanoid" id="A0A0D2HRL2"/>
<dbReference type="GO" id="GO:0051539">
    <property type="term" value="F:4 iron, 4 sulfur cluster binding"/>
    <property type="evidence" value="ECO:0007669"/>
    <property type="project" value="UniProtKB-KW"/>
</dbReference>
<dbReference type="RefSeq" id="WP_044349637.1">
    <property type="nucleotide sequence ID" value="NZ_AZAC01000017.1"/>
</dbReference>
<organism evidence="6 7">
    <name type="scientific">Dethiosulfatarculus sandiegensis</name>
    <dbReference type="NCBI Taxonomy" id="1429043"/>
    <lineage>
        <taxon>Bacteria</taxon>
        <taxon>Pseudomonadati</taxon>
        <taxon>Thermodesulfobacteriota</taxon>
        <taxon>Desulfarculia</taxon>
        <taxon>Desulfarculales</taxon>
        <taxon>Desulfarculaceae</taxon>
        <taxon>Dethiosulfatarculus</taxon>
    </lineage>
</organism>
<evidence type="ECO:0000313" key="7">
    <source>
        <dbReference type="Proteomes" id="UP000032233"/>
    </source>
</evidence>
<dbReference type="SUPFAM" id="SSF51905">
    <property type="entry name" value="FAD/NAD(P)-binding domain"/>
    <property type="match status" value="1"/>
</dbReference>
<keyword evidence="3" id="KW-0560">Oxidoreductase</keyword>
<evidence type="ECO:0000256" key="5">
    <source>
        <dbReference type="ARBA" id="ARBA00023014"/>
    </source>
</evidence>
<evidence type="ECO:0000256" key="3">
    <source>
        <dbReference type="ARBA" id="ARBA00023002"/>
    </source>
</evidence>
<protein>
    <submittedName>
        <fullName evidence="6">Heterodisulfide reductase subunit A</fullName>
    </submittedName>
</protein>
<dbReference type="GO" id="GO:0046872">
    <property type="term" value="F:metal ion binding"/>
    <property type="evidence" value="ECO:0007669"/>
    <property type="project" value="UniProtKB-KW"/>
</dbReference>
<keyword evidence="4" id="KW-0408">Iron</keyword>
<sequence length="418" mass="45290">MTDQDKTSVLVVGGGISGLTAALEAAEAGHEVVLVERSPYLGGRVAQLHQYFPKLCPPNCGLEINFKRLRANPNVTIHTMSEVSSIEGAPGEYKVTIKTSPRFVNEKCTCCGKCAEAVETMIPNSFNYGLDQIKAAYLPYDMAFPMRYVIDPSIAKTEEGKKAAEACPYGAVDLEDKGAEFTLTTGSVVWAAGWTPYDPTKLTTYNFDQSPNVITNVQMERLAAHNGPTSGKILRPGDGEAPKSVAFIQCAGSRDENHLPYCSTVCCLASLKQSLYVREQLPEAKVTIYFIDIRAMDRNEDFYNRVKDDGGVDFIKSKIATITPMEGGSKLILEGENTATCEKFQVEHDLVVLATGMQPNTDLDKIPAEVLYDDYGFLLPQEGIIGVGTARRPCEVVSCTQDGTAAALKAIQAVAGGR</sequence>
<dbReference type="Pfam" id="PF12831">
    <property type="entry name" value="FAD_oxidored"/>
    <property type="match status" value="1"/>
</dbReference>
<dbReference type="OrthoDB" id="9758544at2"/>
<dbReference type="InterPro" id="IPR036188">
    <property type="entry name" value="FAD/NAD-bd_sf"/>
</dbReference>
<dbReference type="InterPro" id="IPR039650">
    <property type="entry name" value="HdrA-like"/>
</dbReference>
<dbReference type="PATRIC" id="fig|1429043.3.peg.3205"/>
<dbReference type="PRINTS" id="PR00368">
    <property type="entry name" value="FADPNR"/>
</dbReference>
<dbReference type="STRING" id="1429043.X474_15150"/>
<keyword evidence="5" id="KW-0411">Iron-sulfur</keyword>
<evidence type="ECO:0000256" key="1">
    <source>
        <dbReference type="ARBA" id="ARBA00022485"/>
    </source>
</evidence>
<evidence type="ECO:0000313" key="6">
    <source>
        <dbReference type="EMBL" id="KIX13223.1"/>
    </source>
</evidence>